<evidence type="ECO:0000259" key="6">
    <source>
        <dbReference type="Pfam" id="PF06294"/>
    </source>
</evidence>
<dbReference type="InterPro" id="IPR010441">
    <property type="entry name" value="CH_2"/>
</dbReference>
<dbReference type="AlphaFoldDB" id="A0A8C9VKF9"/>
<evidence type="ECO:0000256" key="3">
    <source>
        <dbReference type="ARBA" id="ARBA00058372"/>
    </source>
</evidence>
<organism evidence="7 8">
    <name type="scientific">Scleropages formosus</name>
    <name type="common">Asian bonytongue</name>
    <name type="synonym">Osteoglossum formosum</name>
    <dbReference type="NCBI Taxonomy" id="113540"/>
    <lineage>
        <taxon>Eukaryota</taxon>
        <taxon>Metazoa</taxon>
        <taxon>Chordata</taxon>
        <taxon>Craniata</taxon>
        <taxon>Vertebrata</taxon>
        <taxon>Euteleostomi</taxon>
        <taxon>Actinopterygii</taxon>
        <taxon>Neopterygii</taxon>
        <taxon>Teleostei</taxon>
        <taxon>Osteoglossocephala</taxon>
        <taxon>Osteoglossomorpha</taxon>
        <taxon>Osteoglossiformes</taxon>
        <taxon>Osteoglossidae</taxon>
        <taxon>Scleropages</taxon>
    </lineage>
</organism>
<reference evidence="7" key="2">
    <citation type="submission" date="2025-08" db="UniProtKB">
        <authorList>
            <consortium name="Ensembl"/>
        </authorList>
    </citation>
    <scope>IDENTIFICATION</scope>
</reference>
<sequence length="282" mass="31951">MIMSVAESPKKAGLPREVLKWLLGLELSFSPKNPRRDFSNGYLVAEIFFSYYPDDFPVHNYVNGTSLLTKMSNWSQIERSLLKQNVRLPKEVIEGTVHCKPGAAELLIQEIYVLLTNRRIKSLYERDADFTDRGYQGKLPMVARATASGAIKSNLRLSEILADPRIDKNKQKVQDIIHMHQVQRQTERMENPRHFLRQRMEKRASRFSAASGQQKGPPSQCSGWTFGLSAPPLRSTAGIRFKEIRVKQAARQSTSRASEGLAHDGDAPQVPTDAPPSHFRCY</sequence>
<dbReference type="Pfam" id="PF06294">
    <property type="entry name" value="CH_2"/>
    <property type="match status" value="1"/>
</dbReference>
<evidence type="ECO:0000256" key="4">
    <source>
        <dbReference type="ARBA" id="ARBA00071322"/>
    </source>
</evidence>
<comment type="subcellular location">
    <subcellularLocation>
        <location evidence="1">Nucleus</location>
    </subcellularLocation>
</comment>
<feature type="domain" description="CH-like" evidence="6">
    <location>
        <begin position="18"/>
        <end position="112"/>
    </location>
</feature>
<dbReference type="GeneTree" id="ENSGT00910000144159"/>
<dbReference type="InterPro" id="IPR036872">
    <property type="entry name" value="CH_dom_sf"/>
</dbReference>
<dbReference type="GO" id="GO:0005930">
    <property type="term" value="C:axoneme"/>
    <property type="evidence" value="ECO:0007669"/>
    <property type="project" value="TreeGrafter"/>
</dbReference>
<evidence type="ECO:0000256" key="2">
    <source>
        <dbReference type="ARBA" id="ARBA00023242"/>
    </source>
</evidence>
<dbReference type="OrthoDB" id="62528at2759"/>
<dbReference type="Proteomes" id="UP000694397">
    <property type="component" value="Chromosome 3"/>
</dbReference>
<accession>A0A8C9VKF9</accession>
<gene>
    <name evidence="7" type="primary">spata4</name>
</gene>
<dbReference type="Ensembl" id="ENSSFOT00015073287.1">
    <property type="protein sequence ID" value="ENSSFOP00015061445.1"/>
    <property type="gene ID" value="ENSSFOG00015025074.1"/>
</dbReference>
<dbReference type="GO" id="GO:0051493">
    <property type="term" value="P:regulation of cytoskeleton organization"/>
    <property type="evidence" value="ECO:0007669"/>
    <property type="project" value="TreeGrafter"/>
</dbReference>
<dbReference type="PANTHER" id="PTHR12509:SF8">
    <property type="entry name" value="SPERMATOGENESIS-ASSOCIATED PROTEIN 4"/>
    <property type="match status" value="1"/>
</dbReference>
<feature type="region of interest" description="Disordered" evidence="5">
    <location>
        <begin position="200"/>
        <end position="227"/>
    </location>
</feature>
<dbReference type="FunFam" id="1.10.418.10:FF:000061">
    <property type="entry name" value="Spermatogenesis associated 4"/>
    <property type="match status" value="1"/>
</dbReference>
<evidence type="ECO:0000256" key="1">
    <source>
        <dbReference type="ARBA" id="ARBA00004123"/>
    </source>
</evidence>
<name>A0A8C9VKF9_SCLFO</name>
<comment type="function">
    <text evidence="3">May play a role in apoptosis regulation.</text>
</comment>
<dbReference type="Gene3D" id="1.10.418.10">
    <property type="entry name" value="Calponin-like domain"/>
    <property type="match status" value="1"/>
</dbReference>
<keyword evidence="2" id="KW-0539">Nucleus</keyword>
<feature type="region of interest" description="Disordered" evidence="5">
    <location>
        <begin position="248"/>
        <end position="282"/>
    </location>
</feature>
<evidence type="ECO:0000256" key="5">
    <source>
        <dbReference type="SAM" id="MobiDB-lite"/>
    </source>
</evidence>
<keyword evidence="8" id="KW-1185">Reference proteome</keyword>
<dbReference type="GO" id="GO:0008017">
    <property type="term" value="F:microtubule binding"/>
    <property type="evidence" value="ECO:0007669"/>
    <property type="project" value="TreeGrafter"/>
</dbReference>
<dbReference type="CTD" id="132851"/>
<dbReference type="PANTHER" id="PTHR12509">
    <property type="entry name" value="SPERMATOGENESIS-ASSOCIATED 4-RELATED"/>
    <property type="match status" value="1"/>
</dbReference>
<dbReference type="RefSeq" id="XP_018594096.2">
    <property type="nucleotide sequence ID" value="XM_018738580.2"/>
</dbReference>
<dbReference type="InterPro" id="IPR052111">
    <property type="entry name" value="Spermatogenesis_Ciliary_MAP"/>
</dbReference>
<dbReference type="GeneID" id="108926097"/>
<proteinExistence type="predicted"/>
<protein>
    <recommendedName>
        <fullName evidence="4">Spermatogenesis-associated protein 4</fullName>
    </recommendedName>
</protein>
<reference evidence="7" key="3">
    <citation type="submission" date="2025-09" db="UniProtKB">
        <authorList>
            <consortium name="Ensembl"/>
        </authorList>
    </citation>
    <scope>IDENTIFICATION</scope>
</reference>
<dbReference type="GO" id="GO:0005634">
    <property type="term" value="C:nucleus"/>
    <property type="evidence" value="ECO:0007669"/>
    <property type="project" value="UniProtKB-SubCell"/>
</dbReference>
<evidence type="ECO:0000313" key="7">
    <source>
        <dbReference type="Ensembl" id="ENSSFOP00015061445.1"/>
    </source>
</evidence>
<reference evidence="7 8" key="1">
    <citation type="submission" date="2019-04" db="EMBL/GenBank/DDBJ databases">
        <authorList>
            <consortium name="Wellcome Sanger Institute Data Sharing"/>
        </authorList>
    </citation>
    <scope>NUCLEOTIDE SEQUENCE [LARGE SCALE GENOMIC DNA]</scope>
</reference>
<feature type="compositionally biased region" description="Polar residues" evidence="5">
    <location>
        <begin position="208"/>
        <end position="223"/>
    </location>
</feature>
<evidence type="ECO:0000313" key="8">
    <source>
        <dbReference type="Proteomes" id="UP000694397"/>
    </source>
</evidence>